<evidence type="ECO:0000313" key="5">
    <source>
        <dbReference type="Proteomes" id="UP000002027"/>
    </source>
</evidence>
<dbReference type="STRING" id="479434.Sthe_2503"/>
<dbReference type="InParanoid" id="D1CAX1"/>
<dbReference type="GO" id="GO:0006208">
    <property type="term" value="P:pyrimidine nucleobase catabolic process"/>
    <property type="evidence" value="ECO:0007669"/>
    <property type="project" value="TreeGrafter"/>
</dbReference>
<dbReference type="GO" id="GO:0042602">
    <property type="term" value="F:riboflavin reductase (NADPH) activity"/>
    <property type="evidence" value="ECO:0007669"/>
    <property type="project" value="TreeGrafter"/>
</dbReference>
<dbReference type="Proteomes" id="UP000002027">
    <property type="component" value="Chromosome 2"/>
</dbReference>
<dbReference type="AlphaFoldDB" id="D1CAX1"/>
<dbReference type="InterPro" id="IPR050268">
    <property type="entry name" value="NADH-dep_flavin_reductase"/>
</dbReference>
<dbReference type="PANTHER" id="PTHR30466:SF1">
    <property type="entry name" value="FMN REDUCTASE (NADH) RUTF"/>
    <property type="match status" value="1"/>
</dbReference>
<dbReference type="KEGG" id="sti:Sthe_2503"/>
<evidence type="ECO:0000313" key="4">
    <source>
        <dbReference type="EMBL" id="ACZ39918.1"/>
    </source>
</evidence>
<sequence>MDPSGRMEPVPPAPSDRAGSDVDQLAFRRTLGYLATGVTVISLYSDEGVHGMTANAVMSLSLDPPLILVAIDRRARTARYIQTARAFGVNILRDTQEPLSRFFARSWRPATPPEHRFAEWAGVPYLVGSLAGISCRVAEILDGGDHIIVVGRVVGLRVDDPEGQPLLFYRGRYASLVSHEASPPESPELTSSEHIHVYYGEWSQDEGEPLAGRPIPPHPWTGY</sequence>
<dbReference type="HOGENOM" id="CLU_059021_1_4_0"/>
<dbReference type="Gene3D" id="2.30.110.10">
    <property type="entry name" value="Electron Transport, Fmn-binding Protein, Chain A"/>
    <property type="match status" value="1"/>
</dbReference>
<protein>
    <submittedName>
        <fullName evidence="4">Flavin reductase domain protein FMN-binding protein</fullName>
    </submittedName>
</protein>
<accession>D1CAX1</accession>
<keyword evidence="5" id="KW-1185">Reference proteome</keyword>
<evidence type="ECO:0000256" key="2">
    <source>
        <dbReference type="SAM" id="MobiDB-lite"/>
    </source>
</evidence>
<gene>
    <name evidence="4" type="ordered locus">Sthe_2503</name>
</gene>
<dbReference type="Pfam" id="PF01613">
    <property type="entry name" value="Flavin_Reduct"/>
    <property type="match status" value="1"/>
</dbReference>
<dbReference type="InterPro" id="IPR012349">
    <property type="entry name" value="Split_barrel_FMN-bd"/>
</dbReference>
<name>D1CAX1_SPHTD</name>
<organism evidence="4 5">
    <name type="scientific">Sphaerobacter thermophilus (strain ATCC 49802 / DSM 20745 / KCCM 41009 / NCIMB 13125 / S 6022)</name>
    <dbReference type="NCBI Taxonomy" id="479434"/>
    <lineage>
        <taxon>Bacteria</taxon>
        <taxon>Pseudomonadati</taxon>
        <taxon>Thermomicrobiota</taxon>
        <taxon>Thermomicrobia</taxon>
        <taxon>Sphaerobacterales</taxon>
        <taxon>Sphaerobacterineae</taxon>
        <taxon>Sphaerobacteraceae</taxon>
        <taxon>Sphaerobacter</taxon>
    </lineage>
</organism>
<evidence type="ECO:0000256" key="1">
    <source>
        <dbReference type="ARBA" id="ARBA00023002"/>
    </source>
</evidence>
<reference evidence="5" key="1">
    <citation type="submission" date="2009-11" db="EMBL/GenBank/DDBJ databases">
        <title>The complete chromosome 2 of Sphaerobacter thermophilus DSM 20745.</title>
        <authorList>
            <person name="Lucas S."/>
            <person name="Copeland A."/>
            <person name="Lapidus A."/>
            <person name="Glavina del Rio T."/>
            <person name="Dalin E."/>
            <person name="Tice H."/>
            <person name="Bruce D."/>
            <person name="Goodwin L."/>
            <person name="Pitluck S."/>
            <person name="Kyrpides N."/>
            <person name="Mavromatis K."/>
            <person name="Ivanova N."/>
            <person name="Mikhailova N."/>
            <person name="LaButti K.M."/>
            <person name="Clum A."/>
            <person name="Sun H.I."/>
            <person name="Brettin T."/>
            <person name="Detter J.C."/>
            <person name="Han C."/>
            <person name="Larimer F."/>
            <person name="Land M."/>
            <person name="Hauser L."/>
            <person name="Markowitz V."/>
            <person name="Cheng J.F."/>
            <person name="Hugenholtz P."/>
            <person name="Woyke T."/>
            <person name="Wu D."/>
            <person name="Steenblock K."/>
            <person name="Schneider S."/>
            <person name="Pukall R."/>
            <person name="Goeker M."/>
            <person name="Klenk H.P."/>
            <person name="Eisen J.A."/>
        </authorList>
    </citation>
    <scope>NUCLEOTIDE SEQUENCE [LARGE SCALE GENOMIC DNA]</scope>
    <source>
        <strain evidence="5">ATCC 49802 / DSM 20745 / S 6022</strain>
    </source>
</reference>
<feature type="region of interest" description="Disordered" evidence="2">
    <location>
        <begin position="1"/>
        <end position="20"/>
    </location>
</feature>
<feature type="domain" description="Flavin reductase like" evidence="3">
    <location>
        <begin position="31"/>
        <end position="175"/>
    </location>
</feature>
<evidence type="ECO:0000259" key="3">
    <source>
        <dbReference type="SMART" id="SM00903"/>
    </source>
</evidence>
<dbReference type="GO" id="GO:0010181">
    <property type="term" value="F:FMN binding"/>
    <property type="evidence" value="ECO:0007669"/>
    <property type="project" value="InterPro"/>
</dbReference>
<dbReference type="SUPFAM" id="SSF50475">
    <property type="entry name" value="FMN-binding split barrel"/>
    <property type="match status" value="1"/>
</dbReference>
<dbReference type="SMART" id="SM00903">
    <property type="entry name" value="Flavin_Reduct"/>
    <property type="match status" value="1"/>
</dbReference>
<dbReference type="InterPro" id="IPR002563">
    <property type="entry name" value="Flavin_Rdtase-like_dom"/>
</dbReference>
<dbReference type="EMBL" id="CP001824">
    <property type="protein sequence ID" value="ACZ39918.1"/>
    <property type="molecule type" value="Genomic_DNA"/>
</dbReference>
<keyword evidence="1" id="KW-0560">Oxidoreductase</keyword>
<dbReference type="PANTHER" id="PTHR30466">
    <property type="entry name" value="FLAVIN REDUCTASE"/>
    <property type="match status" value="1"/>
</dbReference>
<reference evidence="4 5" key="2">
    <citation type="journal article" date="2010" name="Stand. Genomic Sci.">
        <title>Complete genome sequence of Desulfohalobium retbaense type strain (HR(100)).</title>
        <authorList>
            <person name="Spring S."/>
            <person name="Nolan M."/>
            <person name="Lapidus A."/>
            <person name="Glavina Del Rio T."/>
            <person name="Copeland A."/>
            <person name="Tice H."/>
            <person name="Cheng J.F."/>
            <person name="Lucas S."/>
            <person name="Land M."/>
            <person name="Chen F."/>
            <person name="Bruce D."/>
            <person name="Goodwin L."/>
            <person name="Pitluck S."/>
            <person name="Ivanova N."/>
            <person name="Mavromatis K."/>
            <person name="Mikhailova N."/>
            <person name="Pati A."/>
            <person name="Chen A."/>
            <person name="Palaniappan K."/>
            <person name="Hauser L."/>
            <person name="Chang Y.J."/>
            <person name="Jeffries C.D."/>
            <person name="Munk C."/>
            <person name="Kiss H."/>
            <person name="Chain P."/>
            <person name="Han C."/>
            <person name="Brettin T."/>
            <person name="Detter J.C."/>
            <person name="Schuler E."/>
            <person name="Goker M."/>
            <person name="Rohde M."/>
            <person name="Bristow J."/>
            <person name="Eisen J.A."/>
            <person name="Markowitz V."/>
            <person name="Hugenholtz P."/>
            <person name="Kyrpides N.C."/>
            <person name="Klenk H.P."/>
        </authorList>
    </citation>
    <scope>NUCLEOTIDE SEQUENCE [LARGE SCALE GENOMIC DNA]</scope>
    <source>
        <strain evidence="5">ATCC 49802 / DSM 20745 / S 6022</strain>
    </source>
</reference>
<dbReference type="eggNOG" id="COG1853">
    <property type="taxonomic scope" value="Bacteria"/>
</dbReference>
<proteinExistence type="predicted"/>